<dbReference type="InterPro" id="IPR002293">
    <property type="entry name" value="AA/rel_permease1"/>
</dbReference>
<comment type="caution">
    <text evidence="7">The sequence shown here is derived from an EMBL/GenBank/DDBJ whole genome shotgun (WGS) entry which is preliminary data.</text>
</comment>
<evidence type="ECO:0000313" key="7">
    <source>
        <dbReference type="EMBL" id="KAF7367937.1"/>
    </source>
</evidence>
<gene>
    <name evidence="7" type="ORF">MSAN_00858700</name>
</gene>
<dbReference type="OrthoDB" id="4476201at2759"/>
<evidence type="ECO:0000256" key="4">
    <source>
        <dbReference type="ARBA" id="ARBA00022989"/>
    </source>
</evidence>
<evidence type="ECO:0000256" key="6">
    <source>
        <dbReference type="SAM" id="Phobius"/>
    </source>
</evidence>
<evidence type="ECO:0000256" key="5">
    <source>
        <dbReference type="ARBA" id="ARBA00023136"/>
    </source>
</evidence>
<keyword evidence="8" id="KW-1185">Reference proteome</keyword>
<proteinExistence type="predicted"/>
<dbReference type="EMBL" id="JACAZH010000005">
    <property type="protein sequence ID" value="KAF7367937.1"/>
    <property type="molecule type" value="Genomic_DNA"/>
</dbReference>
<evidence type="ECO:0000256" key="2">
    <source>
        <dbReference type="ARBA" id="ARBA00022448"/>
    </source>
</evidence>
<keyword evidence="5 6" id="KW-0472">Membrane</keyword>
<feature type="transmembrane region" description="Helical" evidence="6">
    <location>
        <begin position="131"/>
        <end position="152"/>
    </location>
</feature>
<reference evidence="7" key="1">
    <citation type="submission" date="2020-05" db="EMBL/GenBank/DDBJ databases">
        <title>Mycena genomes resolve the evolution of fungal bioluminescence.</title>
        <authorList>
            <person name="Tsai I.J."/>
        </authorList>
    </citation>
    <scope>NUCLEOTIDE SEQUENCE</scope>
    <source>
        <strain evidence="7">160909Yilan</strain>
    </source>
</reference>
<dbReference type="GO" id="GO:0016020">
    <property type="term" value="C:membrane"/>
    <property type="evidence" value="ECO:0007669"/>
    <property type="project" value="UniProtKB-SubCell"/>
</dbReference>
<evidence type="ECO:0000313" key="8">
    <source>
        <dbReference type="Proteomes" id="UP000623467"/>
    </source>
</evidence>
<organism evidence="7 8">
    <name type="scientific">Mycena sanguinolenta</name>
    <dbReference type="NCBI Taxonomy" id="230812"/>
    <lineage>
        <taxon>Eukaryota</taxon>
        <taxon>Fungi</taxon>
        <taxon>Dikarya</taxon>
        <taxon>Basidiomycota</taxon>
        <taxon>Agaricomycotina</taxon>
        <taxon>Agaricomycetes</taxon>
        <taxon>Agaricomycetidae</taxon>
        <taxon>Agaricales</taxon>
        <taxon>Marasmiineae</taxon>
        <taxon>Mycenaceae</taxon>
        <taxon>Mycena</taxon>
    </lineage>
</organism>
<feature type="transmembrane region" description="Helical" evidence="6">
    <location>
        <begin position="51"/>
        <end position="84"/>
    </location>
</feature>
<dbReference type="Gene3D" id="1.20.1740.10">
    <property type="entry name" value="Amino acid/polyamine transporter I"/>
    <property type="match status" value="1"/>
</dbReference>
<sequence length="216" mass="23380">MPVWLSWAINKSSKGTSRCGRHSASPLAWSPSCLASLFFISVSNGGPVSMIWGWLTAGIFITLVCIAVSELASAAPTAGGLYYWTHRYASPRSRNLLSWIVGCEDFMSVARIAACVTIESNFTWAPTTAQLFGISTAVLVAQAFLACFATRIMARLQSFVIAVNFALILVVIISLPAATPKEFKNDARHALGNFENINGWPSGFAFLLKFPHTTLV</sequence>
<keyword evidence="4 6" id="KW-1133">Transmembrane helix</keyword>
<dbReference type="PANTHER" id="PTHR45649">
    <property type="entry name" value="AMINO-ACID PERMEASE BAT1"/>
    <property type="match status" value="1"/>
</dbReference>
<dbReference type="GO" id="GO:0022857">
    <property type="term" value="F:transmembrane transporter activity"/>
    <property type="evidence" value="ECO:0007669"/>
    <property type="project" value="InterPro"/>
</dbReference>
<accession>A0A8H6YZA6</accession>
<dbReference type="Pfam" id="PF13520">
    <property type="entry name" value="AA_permease_2"/>
    <property type="match status" value="1"/>
</dbReference>
<evidence type="ECO:0000256" key="3">
    <source>
        <dbReference type="ARBA" id="ARBA00022692"/>
    </source>
</evidence>
<name>A0A8H6YZA6_9AGAR</name>
<dbReference type="PANTHER" id="PTHR45649:SF6">
    <property type="entry name" value="GABA-SPECIFIC PERMEASE"/>
    <property type="match status" value="1"/>
</dbReference>
<evidence type="ECO:0000256" key="1">
    <source>
        <dbReference type="ARBA" id="ARBA00004141"/>
    </source>
</evidence>
<dbReference type="AlphaFoldDB" id="A0A8H6YZA6"/>
<comment type="subcellular location">
    <subcellularLocation>
        <location evidence="1">Membrane</location>
        <topology evidence="1">Multi-pass membrane protein</topology>
    </subcellularLocation>
</comment>
<feature type="transmembrane region" description="Helical" evidence="6">
    <location>
        <begin position="159"/>
        <end position="178"/>
    </location>
</feature>
<protein>
    <submittedName>
        <fullName evidence="7">APC amino acid permease</fullName>
    </submittedName>
</protein>
<dbReference type="Proteomes" id="UP000623467">
    <property type="component" value="Unassembled WGS sequence"/>
</dbReference>
<feature type="transmembrane region" description="Helical" evidence="6">
    <location>
        <begin position="96"/>
        <end position="119"/>
    </location>
</feature>
<keyword evidence="2" id="KW-0813">Transport</keyword>
<keyword evidence="3 6" id="KW-0812">Transmembrane</keyword>